<dbReference type="HOGENOM" id="CLU_035338_1_1_1"/>
<dbReference type="AlphaFoldDB" id="A0A0D0C3D4"/>
<accession>A0A0D0C3D4</accession>
<dbReference type="Pfam" id="PF13911">
    <property type="entry name" value="AhpC-TSA_2"/>
    <property type="match status" value="1"/>
</dbReference>
<dbReference type="Gene3D" id="3.40.30.10">
    <property type="entry name" value="Glutaredoxin"/>
    <property type="match status" value="1"/>
</dbReference>
<reference evidence="1 2" key="1">
    <citation type="submission" date="2014-04" db="EMBL/GenBank/DDBJ databases">
        <authorList>
            <consortium name="DOE Joint Genome Institute"/>
            <person name="Kuo A."/>
            <person name="Kohler A."/>
            <person name="Jargeat P."/>
            <person name="Nagy L.G."/>
            <person name="Floudas D."/>
            <person name="Copeland A."/>
            <person name="Barry K.W."/>
            <person name="Cichocki N."/>
            <person name="Veneault-Fourrey C."/>
            <person name="LaButti K."/>
            <person name="Lindquist E.A."/>
            <person name="Lipzen A."/>
            <person name="Lundell T."/>
            <person name="Morin E."/>
            <person name="Murat C."/>
            <person name="Sun H."/>
            <person name="Tunlid A."/>
            <person name="Henrissat B."/>
            <person name="Grigoriev I.V."/>
            <person name="Hibbett D.S."/>
            <person name="Martin F."/>
            <person name="Nordberg H.P."/>
            <person name="Cantor M.N."/>
            <person name="Hua S.X."/>
        </authorList>
    </citation>
    <scope>NUCLEOTIDE SEQUENCE [LARGE SCALE GENOMIC DNA]</scope>
    <source>
        <strain evidence="1 2">Ve08.2h10</strain>
    </source>
</reference>
<dbReference type="InterPro" id="IPR032801">
    <property type="entry name" value="PXL2A/B/C"/>
</dbReference>
<reference evidence="2" key="2">
    <citation type="submission" date="2015-01" db="EMBL/GenBank/DDBJ databases">
        <title>Evolutionary Origins and Diversification of the Mycorrhizal Mutualists.</title>
        <authorList>
            <consortium name="DOE Joint Genome Institute"/>
            <consortium name="Mycorrhizal Genomics Consortium"/>
            <person name="Kohler A."/>
            <person name="Kuo A."/>
            <person name="Nagy L.G."/>
            <person name="Floudas D."/>
            <person name="Copeland A."/>
            <person name="Barry K.W."/>
            <person name="Cichocki N."/>
            <person name="Veneault-Fourrey C."/>
            <person name="LaButti K."/>
            <person name="Lindquist E.A."/>
            <person name="Lipzen A."/>
            <person name="Lundell T."/>
            <person name="Morin E."/>
            <person name="Murat C."/>
            <person name="Riley R."/>
            <person name="Ohm R."/>
            <person name="Sun H."/>
            <person name="Tunlid A."/>
            <person name="Henrissat B."/>
            <person name="Grigoriev I.V."/>
            <person name="Hibbett D.S."/>
            <person name="Martin F."/>
        </authorList>
    </citation>
    <scope>NUCLEOTIDE SEQUENCE [LARGE SCALE GENOMIC DNA]</scope>
    <source>
        <strain evidence="2">Ve08.2h10</strain>
    </source>
</reference>
<organism evidence="1 2">
    <name type="scientific">Paxillus rubicundulus Ve08.2h10</name>
    <dbReference type="NCBI Taxonomy" id="930991"/>
    <lineage>
        <taxon>Eukaryota</taxon>
        <taxon>Fungi</taxon>
        <taxon>Dikarya</taxon>
        <taxon>Basidiomycota</taxon>
        <taxon>Agaricomycotina</taxon>
        <taxon>Agaricomycetes</taxon>
        <taxon>Agaricomycetidae</taxon>
        <taxon>Boletales</taxon>
        <taxon>Paxilineae</taxon>
        <taxon>Paxillaceae</taxon>
        <taxon>Paxillus</taxon>
    </lineage>
</organism>
<dbReference type="SUPFAM" id="SSF52833">
    <property type="entry name" value="Thioredoxin-like"/>
    <property type="match status" value="1"/>
</dbReference>
<dbReference type="EMBL" id="KN826881">
    <property type="protein sequence ID" value="KIK77682.1"/>
    <property type="molecule type" value="Genomic_DNA"/>
</dbReference>
<sequence length="204" mass="22343">MSNDQHARIPDDASLLQAAETTVFDFQGHSVKFGSILADKPTVVVFIRHFFCGSCQDYVTQLSSVRQDALASADKQVVVIGCGSHEPISQYKETAASPFPIYADPSRKLYHALGMTIETLALTPANEPRKSYLQKGDTANVLRSIWRGPLKNPSLIGKQGNISQLGGEFIFESGPKCTFASRMQHTQDHVEVAELMKAAGIEYP</sequence>
<evidence type="ECO:0000313" key="1">
    <source>
        <dbReference type="EMBL" id="KIK77682.1"/>
    </source>
</evidence>
<dbReference type="InParanoid" id="A0A0D0C3D4"/>
<name>A0A0D0C3D4_9AGAM</name>
<protein>
    <submittedName>
        <fullName evidence="1">Uncharacterized protein</fullName>
    </submittedName>
</protein>
<gene>
    <name evidence="1" type="ORF">PAXRUDRAFT_834915</name>
</gene>
<dbReference type="CDD" id="cd02970">
    <property type="entry name" value="PRX_like2"/>
    <property type="match status" value="1"/>
</dbReference>
<dbReference type="STRING" id="930991.A0A0D0C3D4"/>
<proteinExistence type="predicted"/>
<dbReference type="Proteomes" id="UP000054538">
    <property type="component" value="Unassembled WGS sequence"/>
</dbReference>
<evidence type="ECO:0000313" key="2">
    <source>
        <dbReference type="Proteomes" id="UP000054538"/>
    </source>
</evidence>
<keyword evidence="2" id="KW-1185">Reference proteome</keyword>
<dbReference type="InterPro" id="IPR036249">
    <property type="entry name" value="Thioredoxin-like_sf"/>
</dbReference>
<dbReference type="PANTHER" id="PTHR28630:SF3">
    <property type="entry name" value="PEROXIREDOXIN-LIKE 2C"/>
    <property type="match status" value="1"/>
</dbReference>
<dbReference type="PANTHER" id="PTHR28630">
    <property type="match status" value="1"/>
</dbReference>
<dbReference type="OrthoDB" id="40334at2759"/>